<evidence type="ECO:0000256" key="1">
    <source>
        <dbReference type="ARBA" id="ARBA00004328"/>
    </source>
</evidence>
<dbReference type="EMBL" id="LK932515">
    <property type="protein sequence ID" value="CDS87328.1"/>
    <property type="molecule type" value="Genomic_DNA"/>
</dbReference>
<feature type="domain" description="Phage capsid-like C-terminal" evidence="2">
    <location>
        <begin position="141"/>
        <end position="440"/>
    </location>
</feature>
<dbReference type="Pfam" id="PF05065">
    <property type="entry name" value="Phage_capsid"/>
    <property type="match status" value="1"/>
</dbReference>
<accession>A0A069AVH7</accession>
<evidence type="ECO:0000313" key="3">
    <source>
        <dbReference type="EMBL" id="CDS87008.1"/>
    </source>
</evidence>
<dbReference type="Gene3D" id="3.30.2320.10">
    <property type="entry name" value="hypothetical protein PF0899 domain"/>
    <property type="match status" value="1"/>
</dbReference>
<reference evidence="5" key="1">
    <citation type="submission" date="2014-07" db="EMBL/GenBank/DDBJ databases">
        <authorList>
            <person name="Monot Marc"/>
        </authorList>
    </citation>
    <scope>NUCLEOTIDE SEQUENCE</scope>
    <source>
        <strain evidence="5">7032989</strain>
        <strain evidence="3">7032994</strain>
    </source>
</reference>
<sequence length="448" mass="51002">MKNKNKYNTNLNVYMSTDIREVKASIDENVEKIKNLIIENKLDEAEKLTVDTEKLKKIYNGLLELEDEELDNIKNKINNSKATKIKNIEEKAKYDGNLFCKVIANTLLKQKEKNEFSAAREQFEFTDSERMAISENIDEDGGYAVPEDISVKINRRLKDSVDLSTLVDSEQVYTRSGQRTYEKRMKQTPLGKLSEYNSSTQTYGKIKDTDNPKLERISFNLIDFAGMITIPNDLLKFASKELENFIIDWIVDKVRVTRNMIILNGYKDDDGDEIGGIFSDTTKFKKVDLKSTSTIKNFKKLKNVTLNSVFKKSSKWIVNQDGFNFLDSLEDKNGRSYLQPDTKNETEYKFLGLPVIEINNETLETETIKSGSEGSETITNVSPIILGDLKEAYKIFHDGKYQLATTNIGAGAFETNTNKARIINKLDGSVKDDEAIIIAKLTLPEELV</sequence>
<evidence type="ECO:0000313" key="4">
    <source>
        <dbReference type="EMBL" id="CDS87328.1"/>
    </source>
</evidence>
<dbReference type="NCBIfam" id="TIGR01554">
    <property type="entry name" value="major_cap_HK97"/>
    <property type="match status" value="1"/>
</dbReference>
<dbReference type="InterPro" id="IPR054612">
    <property type="entry name" value="Phage_capsid-like_C"/>
</dbReference>
<name>A0A069AVH7_CLODI</name>
<protein>
    <submittedName>
        <fullName evidence="5">Phage major capsid protein, HK97 family</fullName>
    </submittedName>
</protein>
<dbReference type="AlphaFoldDB" id="A0A069AVH7"/>
<evidence type="ECO:0000259" key="2">
    <source>
        <dbReference type="Pfam" id="PF05065"/>
    </source>
</evidence>
<gene>
    <name evidence="5" type="ORF">BN1095_920041</name>
    <name evidence="4" type="ORF">BN1096_610139</name>
    <name evidence="3" type="ORF">BN1097_610088</name>
</gene>
<dbReference type="Gene3D" id="3.30.2400.10">
    <property type="entry name" value="Major capsid protein gp5"/>
    <property type="match status" value="1"/>
</dbReference>
<comment type="subcellular location">
    <subcellularLocation>
        <location evidence="1">Virion</location>
    </subcellularLocation>
</comment>
<dbReference type="SUPFAM" id="SSF56563">
    <property type="entry name" value="Major capsid protein gp5"/>
    <property type="match status" value="1"/>
</dbReference>
<proteinExistence type="predicted"/>
<evidence type="ECO:0000313" key="5">
    <source>
        <dbReference type="EMBL" id="CDT82059.1"/>
    </source>
</evidence>
<dbReference type="InterPro" id="IPR024455">
    <property type="entry name" value="Phage_capsid"/>
</dbReference>
<dbReference type="EMBL" id="LK932400">
    <property type="protein sequence ID" value="CDS87008.1"/>
    <property type="molecule type" value="Genomic_DNA"/>
</dbReference>
<dbReference type="EMBL" id="LK933537">
    <property type="protein sequence ID" value="CDT82059.1"/>
    <property type="molecule type" value="Genomic_DNA"/>
</dbReference>
<dbReference type="RefSeq" id="WP_021390166.1">
    <property type="nucleotide sequence ID" value="NZ_BBYB01000195.1"/>
</dbReference>
<organism evidence="5">
    <name type="scientific">Clostridioides difficile</name>
    <name type="common">Peptoclostridium difficile</name>
    <dbReference type="NCBI Taxonomy" id="1496"/>
    <lineage>
        <taxon>Bacteria</taxon>
        <taxon>Bacillati</taxon>
        <taxon>Bacillota</taxon>
        <taxon>Clostridia</taxon>
        <taxon>Peptostreptococcales</taxon>
        <taxon>Peptostreptococcaceae</taxon>
        <taxon>Clostridioides</taxon>
    </lineage>
</organism>